<evidence type="ECO:0000256" key="1">
    <source>
        <dbReference type="SAM" id="MobiDB-lite"/>
    </source>
</evidence>
<keyword evidence="3" id="KW-1185">Reference proteome</keyword>
<proteinExistence type="predicted"/>
<gene>
    <name evidence="2" type="ORF">M422DRAFT_268681</name>
</gene>
<reference evidence="2 3" key="1">
    <citation type="submission" date="2014-06" db="EMBL/GenBank/DDBJ databases">
        <title>Evolutionary Origins and Diversification of the Mycorrhizal Mutualists.</title>
        <authorList>
            <consortium name="DOE Joint Genome Institute"/>
            <consortium name="Mycorrhizal Genomics Consortium"/>
            <person name="Kohler A."/>
            <person name="Kuo A."/>
            <person name="Nagy L.G."/>
            <person name="Floudas D."/>
            <person name="Copeland A."/>
            <person name="Barry K.W."/>
            <person name="Cichocki N."/>
            <person name="Veneault-Fourrey C."/>
            <person name="LaButti K."/>
            <person name="Lindquist E.A."/>
            <person name="Lipzen A."/>
            <person name="Lundell T."/>
            <person name="Morin E."/>
            <person name="Murat C."/>
            <person name="Riley R."/>
            <person name="Ohm R."/>
            <person name="Sun H."/>
            <person name="Tunlid A."/>
            <person name="Henrissat B."/>
            <person name="Grigoriev I.V."/>
            <person name="Hibbett D.S."/>
            <person name="Martin F."/>
        </authorList>
    </citation>
    <scope>NUCLEOTIDE SEQUENCE [LARGE SCALE GENOMIC DNA]</scope>
    <source>
        <strain evidence="2 3">SS14</strain>
    </source>
</reference>
<dbReference type="HOGENOM" id="CLU_083405_0_0_1"/>
<name>A0A0C9TJT8_SPHS4</name>
<accession>A0A0C9TJT8</accession>
<dbReference type="AlphaFoldDB" id="A0A0C9TJT8"/>
<feature type="non-terminal residue" evidence="2">
    <location>
        <position position="1"/>
    </location>
</feature>
<sequence>DTDKRSSLASLSTSSEPSSRESQESSSQSTLRSSLSLSLHSSPLSSLSSSSSSPQTPLPLPLALCTPSVAQIPAIRISPSPCSPSSLLSFSLDMLEDLEEDDFFVHKGTPMELQDDRHVPRNIVERRVRVPDLECKGVPENSGLQYNLEYTGEEEDEDEEDMDTMAMAMDGPIKELAVHLNSAGFDRLSFDPDALVAEGDEE</sequence>
<feature type="compositionally biased region" description="Low complexity" evidence="1">
    <location>
        <begin position="7"/>
        <end position="17"/>
    </location>
</feature>
<dbReference type="Proteomes" id="UP000054279">
    <property type="component" value="Unassembled WGS sequence"/>
</dbReference>
<organism evidence="2 3">
    <name type="scientific">Sphaerobolus stellatus (strain SS14)</name>
    <dbReference type="NCBI Taxonomy" id="990650"/>
    <lineage>
        <taxon>Eukaryota</taxon>
        <taxon>Fungi</taxon>
        <taxon>Dikarya</taxon>
        <taxon>Basidiomycota</taxon>
        <taxon>Agaricomycotina</taxon>
        <taxon>Agaricomycetes</taxon>
        <taxon>Phallomycetidae</taxon>
        <taxon>Geastrales</taxon>
        <taxon>Sphaerobolaceae</taxon>
        <taxon>Sphaerobolus</taxon>
    </lineage>
</organism>
<evidence type="ECO:0000313" key="2">
    <source>
        <dbReference type="EMBL" id="KIJ29898.1"/>
    </source>
</evidence>
<dbReference type="EMBL" id="KN837273">
    <property type="protein sequence ID" value="KIJ29898.1"/>
    <property type="molecule type" value="Genomic_DNA"/>
</dbReference>
<evidence type="ECO:0000313" key="3">
    <source>
        <dbReference type="Proteomes" id="UP000054279"/>
    </source>
</evidence>
<protein>
    <submittedName>
        <fullName evidence="2">Uncharacterized protein</fullName>
    </submittedName>
</protein>
<feature type="compositionally biased region" description="Low complexity" evidence="1">
    <location>
        <begin position="24"/>
        <end position="55"/>
    </location>
</feature>
<feature type="region of interest" description="Disordered" evidence="1">
    <location>
        <begin position="1"/>
        <end position="61"/>
    </location>
</feature>